<name>A0A067R4H3_ZOONE</name>
<keyword evidence="2" id="KW-1185">Reference proteome</keyword>
<dbReference type="InParanoid" id="A0A067R4H3"/>
<reference evidence="1 2" key="1">
    <citation type="journal article" date="2014" name="Nat. Commun.">
        <title>Molecular traces of alternative social organization in a termite genome.</title>
        <authorList>
            <person name="Terrapon N."/>
            <person name="Li C."/>
            <person name="Robertson H.M."/>
            <person name="Ji L."/>
            <person name="Meng X."/>
            <person name="Booth W."/>
            <person name="Chen Z."/>
            <person name="Childers C.P."/>
            <person name="Glastad K.M."/>
            <person name="Gokhale K."/>
            <person name="Gowin J."/>
            <person name="Gronenberg W."/>
            <person name="Hermansen R.A."/>
            <person name="Hu H."/>
            <person name="Hunt B.G."/>
            <person name="Huylmans A.K."/>
            <person name="Khalil S.M."/>
            <person name="Mitchell R.D."/>
            <person name="Munoz-Torres M.C."/>
            <person name="Mustard J.A."/>
            <person name="Pan H."/>
            <person name="Reese J.T."/>
            <person name="Scharf M.E."/>
            <person name="Sun F."/>
            <person name="Vogel H."/>
            <person name="Xiao J."/>
            <person name="Yang W."/>
            <person name="Yang Z."/>
            <person name="Yang Z."/>
            <person name="Zhou J."/>
            <person name="Zhu J."/>
            <person name="Brent C.S."/>
            <person name="Elsik C.G."/>
            <person name="Goodisman M.A."/>
            <person name="Liberles D.A."/>
            <person name="Roe R.M."/>
            <person name="Vargo E.L."/>
            <person name="Vilcinskas A."/>
            <person name="Wang J."/>
            <person name="Bornberg-Bauer E."/>
            <person name="Korb J."/>
            <person name="Zhang G."/>
            <person name="Liebig J."/>
        </authorList>
    </citation>
    <scope>NUCLEOTIDE SEQUENCE [LARGE SCALE GENOMIC DNA]</scope>
    <source>
        <tissue evidence="1">Whole organism</tissue>
    </source>
</reference>
<organism evidence="1 2">
    <name type="scientific">Zootermopsis nevadensis</name>
    <name type="common">Dampwood termite</name>
    <dbReference type="NCBI Taxonomy" id="136037"/>
    <lineage>
        <taxon>Eukaryota</taxon>
        <taxon>Metazoa</taxon>
        <taxon>Ecdysozoa</taxon>
        <taxon>Arthropoda</taxon>
        <taxon>Hexapoda</taxon>
        <taxon>Insecta</taxon>
        <taxon>Pterygota</taxon>
        <taxon>Neoptera</taxon>
        <taxon>Polyneoptera</taxon>
        <taxon>Dictyoptera</taxon>
        <taxon>Blattodea</taxon>
        <taxon>Blattoidea</taxon>
        <taxon>Termitoidae</taxon>
        <taxon>Termopsidae</taxon>
        <taxon>Zootermopsis</taxon>
    </lineage>
</organism>
<gene>
    <name evidence="1" type="ORF">L798_09051</name>
</gene>
<protein>
    <submittedName>
        <fullName evidence="1">Uncharacterized protein</fullName>
    </submittedName>
</protein>
<sequence length="144" mass="15989">MQNIHETIEGIKNRDGEVIHAMQRQLTYLKTVDGVASQNMKGLATLARLLKNAVNDVLVLNRTLENSVEELKIKIALQLNISRAMRELEFTVIQLQKEFVQLQEGMETSATGRLSCPNSPTQPIKIFARGGAMAASGCFFACRI</sequence>
<proteinExistence type="predicted"/>
<accession>A0A067R4H3</accession>
<evidence type="ECO:0000313" key="1">
    <source>
        <dbReference type="EMBL" id="KDR17105.1"/>
    </source>
</evidence>
<dbReference type="EMBL" id="KK852753">
    <property type="protein sequence ID" value="KDR17105.1"/>
    <property type="molecule type" value="Genomic_DNA"/>
</dbReference>
<evidence type="ECO:0000313" key="2">
    <source>
        <dbReference type="Proteomes" id="UP000027135"/>
    </source>
</evidence>
<dbReference type="Proteomes" id="UP000027135">
    <property type="component" value="Unassembled WGS sequence"/>
</dbReference>
<dbReference type="AlphaFoldDB" id="A0A067R4H3"/>